<reference evidence="2 3" key="1">
    <citation type="journal article" date="2022" name="Int. J. Syst. Evol. Microbiol.">
        <title>Flavobacterium ammonificans sp. nov. and Flavobacterium ammoniigenes sp. nov., ammonifying bacteria isolated from surface river water.</title>
        <authorList>
            <person name="Watanabe K."/>
            <person name="Kitamura T."/>
            <person name="Ogata Y."/>
            <person name="Shindo C."/>
            <person name="Suda W."/>
        </authorList>
    </citation>
    <scope>NUCLEOTIDE SEQUENCE [LARGE SCALE GENOMIC DNA]</scope>
    <source>
        <strain evidence="2 3">GENT11</strain>
    </source>
</reference>
<organism evidence="2 3">
    <name type="scientific">Flavobacterium ammonificans</name>
    <dbReference type="NCBI Taxonomy" id="1751056"/>
    <lineage>
        <taxon>Bacteria</taxon>
        <taxon>Pseudomonadati</taxon>
        <taxon>Bacteroidota</taxon>
        <taxon>Flavobacteriia</taxon>
        <taxon>Flavobacteriales</taxon>
        <taxon>Flavobacteriaceae</taxon>
        <taxon>Flavobacterium</taxon>
    </lineage>
</organism>
<keyword evidence="3" id="KW-1185">Reference proteome</keyword>
<evidence type="ECO:0008006" key="4">
    <source>
        <dbReference type="Google" id="ProtNLM"/>
    </source>
</evidence>
<evidence type="ECO:0000313" key="2">
    <source>
        <dbReference type="EMBL" id="BDB52327.1"/>
    </source>
</evidence>
<feature type="signal peptide" evidence="1">
    <location>
        <begin position="1"/>
        <end position="19"/>
    </location>
</feature>
<protein>
    <recommendedName>
        <fullName evidence="4">Outer membrane protein beta-barrel domain-containing protein</fullName>
    </recommendedName>
</protein>
<reference evidence="2 3" key="2">
    <citation type="journal article" date="2022" name="Microorganisms">
        <title>Complete Genome Sequences of Two Flavobacterium ammonificans Strains and a Flavobacterium ammoniigenes Strain of Ammonifying Bacterioplankton Isolated from Surface River Water.</title>
        <authorList>
            <person name="Suda W."/>
            <person name="Ogata Y."/>
            <person name="Shindo C."/>
            <person name="Watanabe K."/>
        </authorList>
    </citation>
    <scope>NUCLEOTIDE SEQUENCE [LARGE SCALE GENOMIC DNA]</scope>
    <source>
        <strain evidence="2 3">GENT11</strain>
    </source>
</reference>
<feature type="chain" id="PRO_5046025335" description="Outer membrane protein beta-barrel domain-containing protein" evidence="1">
    <location>
        <begin position="20"/>
        <end position="210"/>
    </location>
</feature>
<gene>
    <name evidence="2" type="ORF">GENT11_06390</name>
</gene>
<proteinExistence type="predicted"/>
<sequence length="210" mass="23691">MKLTFLTVLAFFCITLAQAQYASFEASTGGFSFIPAFTSEDPHIIVNAGTTDTKRLSFHLLSTIRLENLNPRGVIFMSRYKFIDKKLKASFGIHLPAIQIDQNFNVDTFFAQEVLASYPLSNKWSMGLFYLHGEGRNNDFKTNFLALSTTLVEGNFSFLTQAYGLDLESTYGVSETITYKVTKKIDFRGFANKTISNGKFNWTLGARYNL</sequence>
<accession>A0ABN6KT71</accession>
<keyword evidence="1" id="KW-0732">Signal</keyword>
<dbReference type="EMBL" id="AP025183">
    <property type="protein sequence ID" value="BDB52327.1"/>
    <property type="molecule type" value="Genomic_DNA"/>
</dbReference>
<dbReference type="Proteomes" id="UP001319865">
    <property type="component" value="Chromosome"/>
</dbReference>
<evidence type="ECO:0000256" key="1">
    <source>
        <dbReference type="SAM" id="SignalP"/>
    </source>
</evidence>
<dbReference type="RefSeq" id="WP_229331049.1">
    <property type="nucleotide sequence ID" value="NZ_AP025183.1"/>
</dbReference>
<name>A0ABN6KT71_9FLAO</name>
<evidence type="ECO:0000313" key="3">
    <source>
        <dbReference type="Proteomes" id="UP001319865"/>
    </source>
</evidence>